<comment type="similarity">
    <text evidence="1 5 6">Belongs to the complex I 30 kDa subunit family.</text>
</comment>
<keyword evidence="3 5" id="KW-0874">Quinone</keyword>
<dbReference type="Proteomes" id="UP000267418">
    <property type="component" value="Unassembled WGS sequence"/>
</dbReference>
<keyword evidence="5 6" id="KW-1278">Translocase</keyword>
<dbReference type="GO" id="GO:0008137">
    <property type="term" value="F:NADH dehydrogenase (ubiquinone) activity"/>
    <property type="evidence" value="ECO:0007669"/>
    <property type="project" value="InterPro"/>
</dbReference>
<keyword evidence="2 5" id="KW-0813">Transport</keyword>
<evidence type="ECO:0000256" key="4">
    <source>
        <dbReference type="ARBA" id="ARBA00023075"/>
    </source>
</evidence>
<dbReference type="InterPro" id="IPR010218">
    <property type="entry name" value="NADH_DH_suC"/>
</dbReference>
<dbReference type="PROSITE" id="PS00542">
    <property type="entry name" value="COMPLEX1_30K"/>
    <property type="match status" value="1"/>
</dbReference>
<evidence type="ECO:0000256" key="6">
    <source>
        <dbReference type="RuleBase" id="RU003456"/>
    </source>
</evidence>
<keyword evidence="5 6" id="KW-0520">NAD</keyword>
<dbReference type="SUPFAM" id="SSF143243">
    <property type="entry name" value="Nqo5-like"/>
    <property type="match status" value="1"/>
</dbReference>
<dbReference type="NCBIfam" id="NF004730">
    <property type="entry name" value="PRK06074.1-1"/>
    <property type="match status" value="1"/>
</dbReference>
<name>A0A3S0J4R3_9BURK</name>
<dbReference type="InterPro" id="IPR020396">
    <property type="entry name" value="NADH_UbQ_OxRdtase_CS"/>
</dbReference>
<gene>
    <name evidence="5" type="primary">nuoC</name>
    <name evidence="9" type="ORF">EJP69_06940</name>
</gene>
<dbReference type="InterPro" id="IPR037232">
    <property type="entry name" value="NADH_quin_OxRdtase_su_C/D-like"/>
</dbReference>
<comment type="subcellular location">
    <subcellularLocation>
        <location evidence="5">Cell membrane</location>
        <topology evidence="5">Peripheral membrane protein</topology>
        <orientation evidence="5">Cytoplasmic side</orientation>
    </subcellularLocation>
</comment>
<dbReference type="HAMAP" id="MF_01357">
    <property type="entry name" value="NDH1_NuoC"/>
    <property type="match status" value="1"/>
</dbReference>
<keyword evidence="5" id="KW-1003">Cell membrane</keyword>
<evidence type="ECO:0000256" key="7">
    <source>
        <dbReference type="RuleBase" id="RU003582"/>
    </source>
</evidence>
<dbReference type="GO" id="GO:0050136">
    <property type="term" value="F:NADH dehydrogenase (quinone) (non-electrogenic) activity"/>
    <property type="evidence" value="ECO:0007669"/>
    <property type="project" value="UniProtKB-UniRule"/>
</dbReference>
<comment type="catalytic activity">
    <reaction evidence="5 7">
        <text>a quinone + NADH + 5 H(+)(in) = a quinol + NAD(+) + 4 H(+)(out)</text>
        <dbReference type="Rhea" id="RHEA:57888"/>
        <dbReference type="ChEBI" id="CHEBI:15378"/>
        <dbReference type="ChEBI" id="CHEBI:24646"/>
        <dbReference type="ChEBI" id="CHEBI:57540"/>
        <dbReference type="ChEBI" id="CHEBI:57945"/>
        <dbReference type="ChEBI" id="CHEBI:132124"/>
    </reaction>
</comment>
<dbReference type="RefSeq" id="WP_093204806.1">
    <property type="nucleotide sequence ID" value="NZ_RXOE01000001.1"/>
</dbReference>
<dbReference type="NCBIfam" id="TIGR01961">
    <property type="entry name" value="NuoC_fam"/>
    <property type="match status" value="1"/>
</dbReference>
<keyword evidence="4 5" id="KW-0830">Ubiquinone</keyword>
<comment type="function">
    <text evidence="5">NDH-1 shuttles electrons from NADH, via FMN and iron-sulfur (Fe-S) centers, to quinones in the respiratory chain. The immediate electron acceptor for the enzyme in this species is believed to be ubiquinone. Couples the redox reaction to proton translocation (for every two electrons transferred, four hydrogen ions are translocated across the cytoplasmic membrane), and thus conserves the redox energy in a proton gradient.</text>
</comment>
<comment type="subunit">
    <text evidence="5">NDH-1 is composed of 14 different subunits. Subunits NuoB, C, D, E, F, and G constitute the peripheral sector of the complex.</text>
</comment>
<evidence type="ECO:0000256" key="3">
    <source>
        <dbReference type="ARBA" id="ARBA00022719"/>
    </source>
</evidence>
<feature type="domain" description="NADH:ubiquinone oxidoreductase 30kDa subunit" evidence="8">
    <location>
        <begin position="36"/>
        <end position="164"/>
    </location>
</feature>
<evidence type="ECO:0000259" key="8">
    <source>
        <dbReference type="Pfam" id="PF00329"/>
    </source>
</evidence>
<dbReference type="Pfam" id="PF00329">
    <property type="entry name" value="Complex1_30kDa"/>
    <property type="match status" value="1"/>
</dbReference>
<dbReference type="EMBL" id="RXOE01000001">
    <property type="protein sequence ID" value="RTQ37457.1"/>
    <property type="molecule type" value="Genomic_DNA"/>
</dbReference>
<dbReference type="GO" id="GO:0048038">
    <property type="term" value="F:quinone binding"/>
    <property type="evidence" value="ECO:0007669"/>
    <property type="project" value="UniProtKB-KW"/>
</dbReference>
<accession>A0A3S0J4R3</accession>
<dbReference type="OrthoDB" id="9803286at2"/>
<dbReference type="EC" id="7.1.1.-" evidence="5"/>
<evidence type="ECO:0000256" key="2">
    <source>
        <dbReference type="ARBA" id="ARBA00022448"/>
    </source>
</evidence>
<organism evidence="9 10">
    <name type="scientific">Variovorax gossypii</name>
    <dbReference type="NCBI Taxonomy" id="1679495"/>
    <lineage>
        <taxon>Bacteria</taxon>
        <taxon>Pseudomonadati</taxon>
        <taxon>Pseudomonadota</taxon>
        <taxon>Betaproteobacteria</taxon>
        <taxon>Burkholderiales</taxon>
        <taxon>Comamonadaceae</taxon>
        <taxon>Variovorax</taxon>
    </lineage>
</organism>
<keyword evidence="5" id="KW-0472">Membrane</keyword>
<evidence type="ECO:0000256" key="5">
    <source>
        <dbReference type="HAMAP-Rule" id="MF_01357"/>
    </source>
</evidence>
<sequence length="203" mass="22912">MTDFAISPEVLRATVAETLGAKAKSVTVALGEVTVVVGAADYLEASLLLRDAPGCRFEQLIDLCGMDYSSYREGEWQGARYGVVSHLMSVSLNQRLRLKVFADSDDFPVVDSLQSVWNAATWFEREAFDLYGIVFEGHDDLRRILTDYGFIGHPFRKDFPVSGHVEMRYDEEQKRVVYQPVSIEPREITPRVIREDNYGGGLH</sequence>
<keyword evidence="9" id="KW-0560">Oxidoreductase</keyword>
<evidence type="ECO:0000256" key="1">
    <source>
        <dbReference type="ARBA" id="ARBA00007569"/>
    </source>
</evidence>
<comment type="caution">
    <text evidence="9">The sequence shown here is derived from an EMBL/GenBank/DDBJ whole genome shotgun (WGS) entry which is preliminary data.</text>
</comment>
<keyword evidence="10" id="KW-1185">Reference proteome</keyword>
<protein>
    <recommendedName>
        <fullName evidence="5">NADH-quinone oxidoreductase subunit C</fullName>
        <ecNumber evidence="5">7.1.1.-</ecNumber>
    </recommendedName>
    <alternativeName>
        <fullName evidence="5">NADH dehydrogenase I subunit C</fullName>
    </alternativeName>
    <alternativeName>
        <fullName evidence="5">NDH-1 subunit C</fullName>
    </alternativeName>
</protein>
<dbReference type="GO" id="GO:0005886">
    <property type="term" value="C:plasma membrane"/>
    <property type="evidence" value="ECO:0007669"/>
    <property type="project" value="UniProtKB-SubCell"/>
</dbReference>
<evidence type="ECO:0000313" key="9">
    <source>
        <dbReference type="EMBL" id="RTQ37457.1"/>
    </source>
</evidence>
<dbReference type="Gene3D" id="3.30.460.80">
    <property type="entry name" value="NADH:ubiquinone oxidoreductase, 30kDa subunit"/>
    <property type="match status" value="1"/>
</dbReference>
<dbReference type="AlphaFoldDB" id="A0A3S0J4R3"/>
<dbReference type="InterPro" id="IPR001268">
    <property type="entry name" value="NADH_UbQ_OxRdtase_30kDa_su"/>
</dbReference>
<proteinExistence type="inferred from homology"/>
<dbReference type="PANTHER" id="PTHR10884">
    <property type="entry name" value="NADH DEHYDROGENASE UBIQUINONE IRON-SULFUR PROTEIN 3"/>
    <property type="match status" value="1"/>
</dbReference>
<reference evidence="9 10" key="1">
    <citation type="submission" date="2018-12" db="EMBL/GenBank/DDBJ databases">
        <title>The genome of Variovorax gossypii DSM 100435.</title>
        <authorList>
            <person name="Gao J."/>
            <person name="Sun J."/>
        </authorList>
    </citation>
    <scope>NUCLEOTIDE SEQUENCE [LARGE SCALE GENOMIC DNA]</scope>
    <source>
        <strain evidence="9 10">DSM 100435</strain>
    </source>
</reference>
<dbReference type="PANTHER" id="PTHR10884:SF14">
    <property type="entry name" value="NADH DEHYDROGENASE [UBIQUINONE] IRON-SULFUR PROTEIN 3, MITOCHONDRIAL"/>
    <property type="match status" value="1"/>
</dbReference>
<evidence type="ECO:0000313" key="10">
    <source>
        <dbReference type="Proteomes" id="UP000267418"/>
    </source>
</evidence>